<evidence type="ECO:0000256" key="1">
    <source>
        <dbReference type="SAM" id="MobiDB-lite"/>
    </source>
</evidence>
<feature type="compositionally biased region" description="Basic and acidic residues" evidence="1">
    <location>
        <begin position="56"/>
        <end position="77"/>
    </location>
</feature>
<accession>A0A5B7J8T6</accession>
<evidence type="ECO:0000313" key="3">
    <source>
        <dbReference type="Proteomes" id="UP000324222"/>
    </source>
</evidence>
<comment type="caution">
    <text evidence="2">The sequence shown here is derived from an EMBL/GenBank/DDBJ whole genome shotgun (WGS) entry which is preliminary data.</text>
</comment>
<proteinExistence type="predicted"/>
<dbReference type="Proteomes" id="UP000324222">
    <property type="component" value="Unassembled WGS sequence"/>
</dbReference>
<reference evidence="2 3" key="1">
    <citation type="submission" date="2019-05" db="EMBL/GenBank/DDBJ databases">
        <title>Another draft genome of Portunus trituberculatus and its Hox gene families provides insights of decapod evolution.</title>
        <authorList>
            <person name="Jeong J.-H."/>
            <person name="Song I."/>
            <person name="Kim S."/>
            <person name="Choi T."/>
            <person name="Kim D."/>
            <person name="Ryu S."/>
            <person name="Kim W."/>
        </authorList>
    </citation>
    <scope>NUCLEOTIDE SEQUENCE [LARGE SCALE GENOMIC DNA]</scope>
    <source>
        <tissue evidence="2">Muscle</tissue>
    </source>
</reference>
<sequence>MKRRGGVCRCVSFPLLCQGRRGCDDGHLCDPFIVPPMPPLSVRTRRSDSEEEEDVKSEKVEWKKMDEKKNGREERTV</sequence>
<dbReference type="EMBL" id="VSRR010084376">
    <property type="protein sequence ID" value="MPC90426.1"/>
    <property type="molecule type" value="Genomic_DNA"/>
</dbReference>
<dbReference type="AlphaFoldDB" id="A0A5B7J8T6"/>
<gene>
    <name evidence="2" type="ORF">E2C01_085414</name>
</gene>
<protein>
    <submittedName>
        <fullName evidence="2">Uncharacterized protein</fullName>
    </submittedName>
</protein>
<evidence type="ECO:0000313" key="2">
    <source>
        <dbReference type="EMBL" id="MPC90426.1"/>
    </source>
</evidence>
<organism evidence="2 3">
    <name type="scientific">Portunus trituberculatus</name>
    <name type="common">Swimming crab</name>
    <name type="synonym">Neptunus trituberculatus</name>
    <dbReference type="NCBI Taxonomy" id="210409"/>
    <lineage>
        <taxon>Eukaryota</taxon>
        <taxon>Metazoa</taxon>
        <taxon>Ecdysozoa</taxon>
        <taxon>Arthropoda</taxon>
        <taxon>Crustacea</taxon>
        <taxon>Multicrustacea</taxon>
        <taxon>Malacostraca</taxon>
        <taxon>Eumalacostraca</taxon>
        <taxon>Eucarida</taxon>
        <taxon>Decapoda</taxon>
        <taxon>Pleocyemata</taxon>
        <taxon>Brachyura</taxon>
        <taxon>Eubrachyura</taxon>
        <taxon>Portunoidea</taxon>
        <taxon>Portunidae</taxon>
        <taxon>Portuninae</taxon>
        <taxon>Portunus</taxon>
    </lineage>
</organism>
<keyword evidence="3" id="KW-1185">Reference proteome</keyword>
<feature type="region of interest" description="Disordered" evidence="1">
    <location>
        <begin position="39"/>
        <end position="77"/>
    </location>
</feature>
<name>A0A5B7J8T6_PORTR</name>